<sequence length="181" mass="19856">MRPDAGERRPALVLVDGPSGSGKSTLADALVRDGDAAALLPPGAQLLRLDDVYPGWDGLEAASRHLEAVLPQMRPGGRPRWRRWDWGADAPAEWHDLDPARPLVVEGCGSLTPVTARLATHRIWVEADDRVRRARAIARDGESFAVEWERWDAQWRTHVAREDPRGLADVVVRTDAVAAAG</sequence>
<protein>
    <submittedName>
        <fullName evidence="1">ATP-binding protein</fullName>
    </submittedName>
</protein>
<dbReference type="NCBIfam" id="NF005115">
    <property type="entry name" value="PRK06547.1"/>
    <property type="match status" value="1"/>
</dbReference>
<accession>A0AAE7CBY5</accession>
<dbReference type="KEGG" id="ccap:AES38_06805"/>
<dbReference type="SUPFAM" id="SSF52540">
    <property type="entry name" value="P-loop containing nucleoside triphosphate hydrolases"/>
    <property type="match status" value="1"/>
</dbReference>
<keyword evidence="1" id="KW-0547">Nucleotide-binding</keyword>
<reference evidence="1 2" key="1">
    <citation type="journal article" date="2020" name="Mol. Plant Pathol.">
        <title>Plasmid composition and the chpG gene determine the virulence level of Clavibacter capsici natural isolates in pepper.</title>
        <authorList>
            <person name="Hwang I.S."/>
            <person name="Lee H.M."/>
            <person name="Oh E.J."/>
            <person name="Lee S."/>
            <person name="Heu S."/>
            <person name="Oh C.S."/>
        </authorList>
    </citation>
    <scope>NUCLEOTIDE SEQUENCE [LARGE SCALE GENOMIC DNA]</scope>
    <source>
        <strain evidence="1 2">1101</strain>
    </source>
</reference>
<gene>
    <name evidence="1" type="ORF">GW570_06825</name>
</gene>
<dbReference type="Proteomes" id="UP000503164">
    <property type="component" value="Chromosome"/>
</dbReference>
<dbReference type="EMBL" id="CP048049">
    <property type="protein sequence ID" value="QIS44819.1"/>
    <property type="molecule type" value="Genomic_DNA"/>
</dbReference>
<evidence type="ECO:0000313" key="1">
    <source>
        <dbReference type="EMBL" id="QIS44819.1"/>
    </source>
</evidence>
<keyword evidence="2" id="KW-1185">Reference proteome</keyword>
<dbReference type="GO" id="GO:0005524">
    <property type="term" value="F:ATP binding"/>
    <property type="evidence" value="ECO:0007669"/>
    <property type="project" value="UniProtKB-KW"/>
</dbReference>
<name>A0AAE7CBY5_9MICO</name>
<dbReference type="RefSeq" id="WP_053774329.1">
    <property type="nucleotide sequence ID" value="NZ_CP012573.1"/>
</dbReference>
<dbReference type="AlphaFoldDB" id="A0AAE7CBY5"/>
<keyword evidence="1" id="KW-0067">ATP-binding</keyword>
<dbReference type="InterPro" id="IPR027417">
    <property type="entry name" value="P-loop_NTPase"/>
</dbReference>
<organism evidence="1 2">
    <name type="scientific">Clavibacter capsici</name>
    <dbReference type="NCBI Taxonomy" id="1874630"/>
    <lineage>
        <taxon>Bacteria</taxon>
        <taxon>Bacillati</taxon>
        <taxon>Actinomycetota</taxon>
        <taxon>Actinomycetes</taxon>
        <taxon>Micrococcales</taxon>
        <taxon>Microbacteriaceae</taxon>
        <taxon>Clavibacter</taxon>
    </lineage>
</organism>
<dbReference type="Gene3D" id="3.40.50.300">
    <property type="entry name" value="P-loop containing nucleotide triphosphate hydrolases"/>
    <property type="match status" value="1"/>
</dbReference>
<proteinExistence type="predicted"/>
<evidence type="ECO:0000313" key="2">
    <source>
        <dbReference type="Proteomes" id="UP000503164"/>
    </source>
</evidence>
<dbReference type="CDD" id="cd00267">
    <property type="entry name" value="ABC_ATPase"/>
    <property type="match status" value="1"/>
</dbReference>